<reference evidence="1" key="1">
    <citation type="submission" date="2023-04" db="EMBL/GenBank/DDBJ databases">
        <authorList>
            <person name="Vijverberg K."/>
            <person name="Xiong W."/>
            <person name="Schranz E."/>
        </authorList>
    </citation>
    <scope>NUCLEOTIDE SEQUENCE</scope>
</reference>
<accession>A0AA35YKT8</accession>
<name>A0AA35YKT8_LACSI</name>
<evidence type="ECO:0000313" key="2">
    <source>
        <dbReference type="Proteomes" id="UP001177003"/>
    </source>
</evidence>
<proteinExistence type="predicted"/>
<protein>
    <submittedName>
        <fullName evidence="1">Uncharacterized protein</fullName>
    </submittedName>
</protein>
<dbReference type="AlphaFoldDB" id="A0AA35YKT8"/>
<dbReference type="EMBL" id="OX465079">
    <property type="protein sequence ID" value="CAI9275774.1"/>
    <property type="molecule type" value="Genomic_DNA"/>
</dbReference>
<sequence length="233" mass="25115">MDSIVNPPSSEALISPVSSPIKKNVKMESGRIRRIGYPGSPTSVESNDHVETQTSSALHNCPVITDPARKHADDNIPLSDSDVPSIEVLPTSLNQKEPPPLFSIVSSKGLIVTEVSRPLSRGSITSALSVANIFRQKLFGVGLGRFQATTTEATIVIVNPFNLEFDITGSSLMLIDTSSTEPSSDSNPPTYNACPLSTLCKSALILMEFKKKNQRFWGITLIQFGSRKGNGDD</sequence>
<organism evidence="1 2">
    <name type="scientific">Lactuca saligna</name>
    <name type="common">Willowleaf lettuce</name>
    <dbReference type="NCBI Taxonomy" id="75948"/>
    <lineage>
        <taxon>Eukaryota</taxon>
        <taxon>Viridiplantae</taxon>
        <taxon>Streptophyta</taxon>
        <taxon>Embryophyta</taxon>
        <taxon>Tracheophyta</taxon>
        <taxon>Spermatophyta</taxon>
        <taxon>Magnoliopsida</taxon>
        <taxon>eudicotyledons</taxon>
        <taxon>Gunneridae</taxon>
        <taxon>Pentapetalae</taxon>
        <taxon>asterids</taxon>
        <taxon>campanulids</taxon>
        <taxon>Asterales</taxon>
        <taxon>Asteraceae</taxon>
        <taxon>Cichorioideae</taxon>
        <taxon>Cichorieae</taxon>
        <taxon>Lactucinae</taxon>
        <taxon>Lactuca</taxon>
    </lineage>
</organism>
<gene>
    <name evidence="1" type="ORF">LSALG_LOCUS15794</name>
</gene>
<evidence type="ECO:0000313" key="1">
    <source>
        <dbReference type="EMBL" id="CAI9275774.1"/>
    </source>
</evidence>
<dbReference type="Proteomes" id="UP001177003">
    <property type="component" value="Chromosome 3"/>
</dbReference>
<keyword evidence="2" id="KW-1185">Reference proteome</keyword>